<keyword evidence="3" id="KW-1185">Reference proteome</keyword>
<dbReference type="Proteomes" id="UP000299102">
    <property type="component" value="Unassembled WGS sequence"/>
</dbReference>
<evidence type="ECO:0000256" key="1">
    <source>
        <dbReference type="SAM" id="MobiDB-lite"/>
    </source>
</evidence>
<sequence>MRPVEAARTLRPAGAGNSPAAEVRNVQSASDPGLGESTDEFLSQVTPHALCPGGHAKPSSFPTAAPGERGWREAPRSEIQGSWEELEWESHAMVNLTAARK</sequence>
<gene>
    <name evidence="2" type="ORF">EVAR_79607_1</name>
</gene>
<evidence type="ECO:0000313" key="2">
    <source>
        <dbReference type="EMBL" id="GBP24760.1"/>
    </source>
</evidence>
<dbReference type="EMBL" id="BGZK01000165">
    <property type="protein sequence ID" value="GBP24760.1"/>
    <property type="molecule type" value="Genomic_DNA"/>
</dbReference>
<feature type="region of interest" description="Disordered" evidence="1">
    <location>
        <begin position="1"/>
        <end position="77"/>
    </location>
</feature>
<reference evidence="2 3" key="1">
    <citation type="journal article" date="2019" name="Commun. Biol.">
        <title>The bagworm genome reveals a unique fibroin gene that provides high tensile strength.</title>
        <authorList>
            <person name="Kono N."/>
            <person name="Nakamura H."/>
            <person name="Ohtoshi R."/>
            <person name="Tomita M."/>
            <person name="Numata K."/>
            <person name="Arakawa K."/>
        </authorList>
    </citation>
    <scope>NUCLEOTIDE SEQUENCE [LARGE SCALE GENOMIC DNA]</scope>
</reference>
<evidence type="ECO:0000313" key="3">
    <source>
        <dbReference type="Proteomes" id="UP000299102"/>
    </source>
</evidence>
<proteinExistence type="predicted"/>
<name>A0A4C1UF50_EUMVA</name>
<dbReference type="AlphaFoldDB" id="A0A4C1UF50"/>
<comment type="caution">
    <text evidence="2">The sequence shown here is derived from an EMBL/GenBank/DDBJ whole genome shotgun (WGS) entry which is preliminary data.</text>
</comment>
<accession>A0A4C1UF50</accession>
<organism evidence="2 3">
    <name type="scientific">Eumeta variegata</name>
    <name type="common">Bagworm moth</name>
    <name type="synonym">Eumeta japonica</name>
    <dbReference type="NCBI Taxonomy" id="151549"/>
    <lineage>
        <taxon>Eukaryota</taxon>
        <taxon>Metazoa</taxon>
        <taxon>Ecdysozoa</taxon>
        <taxon>Arthropoda</taxon>
        <taxon>Hexapoda</taxon>
        <taxon>Insecta</taxon>
        <taxon>Pterygota</taxon>
        <taxon>Neoptera</taxon>
        <taxon>Endopterygota</taxon>
        <taxon>Lepidoptera</taxon>
        <taxon>Glossata</taxon>
        <taxon>Ditrysia</taxon>
        <taxon>Tineoidea</taxon>
        <taxon>Psychidae</taxon>
        <taxon>Oiketicinae</taxon>
        <taxon>Eumeta</taxon>
    </lineage>
</organism>
<protein>
    <submittedName>
        <fullName evidence="2">Uncharacterized protein</fullName>
    </submittedName>
</protein>